<dbReference type="InterPro" id="IPR007197">
    <property type="entry name" value="rSAM"/>
</dbReference>
<dbReference type="Gene3D" id="3.80.30.20">
    <property type="entry name" value="tm_1862 like domain"/>
    <property type="match status" value="1"/>
</dbReference>
<dbReference type="EMBL" id="CP133772">
    <property type="protein sequence ID" value="WYY00877.1"/>
    <property type="molecule type" value="Genomic_DNA"/>
</dbReference>
<dbReference type="InterPro" id="IPR006638">
    <property type="entry name" value="Elp3/MiaA/NifB-like_rSAM"/>
</dbReference>
<gene>
    <name evidence="2" type="ORF">OXIME_001462</name>
</gene>
<dbReference type="KEGG" id="omr:OXIME_001462"/>
<dbReference type="GO" id="GO:0051536">
    <property type="term" value="F:iron-sulfur cluster binding"/>
    <property type="evidence" value="ECO:0007669"/>
    <property type="project" value="InterPro"/>
</dbReference>
<protein>
    <submittedName>
        <fullName evidence="2">Radical SAM protein</fullName>
    </submittedName>
</protein>
<sequence length="528" mass="59289">MCAKVVLTADQSSFTSYSGVSTLGYVACMPARLVPRILMDRVFTPPQQSNRKGEALRAPYALRKIEAALHYNGIDDVIVSPPDDLEKVVGEDTKILGISVHDPYGLSPVSTKLTMIFGGGPSWTAEFFSELSEKVSQLKKRFGFKVFIGGPAAWQMGMKRPDWVDLIFNGEAEEDLPGLVSRGIEDLDLPRNFTGKNPPVSKISRIIKPARFGEVQVTRGCPRGCQFCTITPETFRSIPIEDIMEEVKLNLDSGEKSIELITDDILLYGSKRLATNHNSVVNLFSSVKKAGAEQIYFPHISSPAVLDSPKTVMDISEITEYHKYRAEAPVVGLESGSERILRKYMNGKPFPWRPADWKNIILDSTPILNDAYITPCYTMTVGFEDETDEDVDQSINLVESIIDNRYRAWIFPLAVIPMTSSRLKGKSFPIIDKLPGKYWELLYIAWSYDLKMSKQMLPEMTKRMGNSVSRHIVNLMTDKIFSRIDKIFKDLAETHGHKAYEFSDINLNTTIGFLKSIYWLGVASFSSS</sequence>
<dbReference type="SMART" id="SM00729">
    <property type="entry name" value="Elp3"/>
    <property type="match status" value="1"/>
</dbReference>
<proteinExistence type="predicted"/>
<dbReference type="PANTHER" id="PTHR42731">
    <property type="entry name" value="SLL1084 PROTEIN"/>
    <property type="match status" value="1"/>
</dbReference>
<evidence type="ECO:0000313" key="3">
    <source>
        <dbReference type="Proteomes" id="UP001451606"/>
    </source>
</evidence>
<feature type="domain" description="Radical SAM core" evidence="1">
    <location>
        <begin position="205"/>
        <end position="463"/>
    </location>
</feature>
<dbReference type="Pfam" id="PF04055">
    <property type="entry name" value="Radical_SAM"/>
    <property type="match status" value="1"/>
</dbReference>
<dbReference type="GeneID" id="95968200"/>
<accession>A0AAX4NJ55</accession>
<evidence type="ECO:0000313" key="2">
    <source>
        <dbReference type="EMBL" id="WYY00877.1"/>
    </source>
</evidence>
<name>A0AAX4NJ55_9ARCH</name>
<organism evidence="2 3">
    <name type="scientific">Oxyplasma meridianum</name>
    <dbReference type="NCBI Taxonomy" id="3073602"/>
    <lineage>
        <taxon>Archaea</taxon>
        <taxon>Methanobacteriati</taxon>
        <taxon>Thermoplasmatota</taxon>
        <taxon>Thermoplasmata</taxon>
        <taxon>Thermoplasmatales</taxon>
        <taxon>Thermoplasmataceae</taxon>
        <taxon>Oxyplasma</taxon>
    </lineage>
</organism>
<dbReference type="InterPro" id="IPR058240">
    <property type="entry name" value="rSAM_sf"/>
</dbReference>
<dbReference type="RefSeq" id="WP_393971204.1">
    <property type="nucleotide sequence ID" value="NZ_CP133772.1"/>
</dbReference>
<reference evidence="2 3" key="1">
    <citation type="submission" date="2023-09" db="EMBL/GenBank/DDBJ databases">
        <authorList>
            <person name="Golyshina O.V."/>
            <person name="Lunev E.A."/>
            <person name="Bargiela R."/>
            <person name="Gaines M.C."/>
            <person name="Daum B."/>
            <person name="Bale N.J."/>
            <person name="Koenen M."/>
            <person name="Sinninghe Damst J.S."/>
            <person name="Yakimov M."/>
            <person name="Golyshin P.N."/>
        </authorList>
    </citation>
    <scope>NUCLEOTIDE SEQUENCE [LARGE SCALE GENOMIC DNA]</scope>
    <source>
        <strain evidence="2 3">M1</strain>
    </source>
</reference>
<dbReference type="PANTHER" id="PTHR42731:SF4">
    <property type="entry name" value="RADICAL SAM DOMAIN PROTEIN"/>
    <property type="match status" value="1"/>
</dbReference>
<dbReference type="PROSITE" id="PS51918">
    <property type="entry name" value="RADICAL_SAM"/>
    <property type="match status" value="1"/>
</dbReference>
<dbReference type="Proteomes" id="UP001451606">
    <property type="component" value="Chromosome"/>
</dbReference>
<evidence type="ECO:0000259" key="1">
    <source>
        <dbReference type="PROSITE" id="PS51918"/>
    </source>
</evidence>
<dbReference type="SFLD" id="SFLDS00029">
    <property type="entry name" value="Radical_SAM"/>
    <property type="match status" value="1"/>
</dbReference>
<dbReference type="InterPro" id="IPR023404">
    <property type="entry name" value="rSAM_horseshoe"/>
</dbReference>
<dbReference type="GO" id="GO:0003824">
    <property type="term" value="F:catalytic activity"/>
    <property type="evidence" value="ECO:0007669"/>
    <property type="project" value="InterPro"/>
</dbReference>
<dbReference type="SFLD" id="SFLDG01082">
    <property type="entry name" value="B12-binding_domain_containing"/>
    <property type="match status" value="1"/>
</dbReference>
<dbReference type="AlphaFoldDB" id="A0AAX4NJ55"/>
<keyword evidence="3" id="KW-1185">Reference proteome</keyword>
<dbReference type="SUPFAM" id="SSF102114">
    <property type="entry name" value="Radical SAM enzymes"/>
    <property type="match status" value="1"/>
</dbReference>